<feature type="region of interest" description="Disordered" evidence="1">
    <location>
        <begin position="445"/>
        <end position="539"/>
    </location>
</feature>
<dbReference type="Proteomes" id="UP001165160">
    <property type="component" value="Unassembled WGS sequence"/>
</dbReference>
<feature type="compositionally biased region" description="Acidic residues" evidence="1">
    <location>
        <begin position="445"/>
        <end position="474"/>
    </location>
</feature>
<comment type="caution">
    <text evidence="3">The sequence shown here is derived from an EMBL/GenBank/DDBJ whole genome shotgun (WGS) entry which is preliminary data.</text>
</comment>
<evidence type="ECO:0000313" key="3">
    <source>
        <dbReference type="EMBL" id="GMI05272.1"/>
    </source>
</evidence>
<feature type="compositionally biased region" description="Polar residues" evidence="1">
    <location>
        <begin position="116"/>
        <end position="126"/>
    </location>
</feature>
<name>A0A9W7CET7_9STRA</name>
<dbReference type="EMBL" id="BRXX01000328">
    <property type="protein sequence ID" value="GMI05272.1"/>
    <property type="molecule type" value="Genomic_DNA"/>
</dbReference>
<evidence type="ECO:0000259" key="2">
    <source>
        <dbReference type="Pfam" id="PF07713"/>
    </source>
</evidence>
<feature type="compositionally biased region" description="Basic residues" evidence="1">
    <location>
        <begin position="510"/>
        <end position="539"/>
    </location>
</feature>
<reference evidence="4" key="1">
    <citation type="journal article" date="2023" name="Commun. Biol.">
        <title>Genome analysis of Parmales, the sister group of diatoms, reveals the evolutionary specialization of diatoms from phago-mixotrophs to photoautotrophs.</title>
        <authorList>
            <person name="Ban H."/>
            <person name="Sato S."/>
            <person name="Yoshikawa S."/>
            <person name="Yamada K."/>
            <person name="Nakamura Y."/>
            <person name="Ichinomiya M."/>
            <person name="Sato N."/>
            <person name="Blanc-Mathieu R."/>
            <person name="Endo H."/>
            <person name="Kuwata A."/>
            <person name="Ogata H."/>
        </authorList>
    </citation>
    <scope>NUCLEOTIDE SEQUENCE [LARGE SCALE GENOMIC DNA]</scope>
    <source>
        <strain evidence="4">NIES 3699</strain>
    </source>
</reference>
<dbReference type="GO" id="GO:0006397">
    <property type="term" value="P:mRNA processing"/>
    <property type="evidence" value="ECO:0007669"/>
    <property type="project" value="InterPro"/>
</dbReference>
<dbReference type="GO" id="GO:0005634">
    <property type="term" value="C:nucleus"/>
    <property type="evidence" value="ECO:0007669"/>
    <property type="project" value="TreeGrafter"/>
</dbReference>
<feature type="domain" description="G patch" evidence="2">
    <location>
        <begin position="8"/>
        <end position="62"/>
    </location>
</feature>
<dbReference type="PANTHER" id="PTHR13384">
    <property type="entry name" value="G PATCH DOMAIN-CONTAINING PROTEIN 1"/>
    <property type="match status" value="1"/>
</dbReference>
<evidence type="ECO:0000313" key="4">
    <source>
        <dbReference type="Proteomes" id="UP001165160"/>
    </source>
</evidence>
<organism evidence="3 4">
    <name type="scientific">Triparma verrucosa</name>
    <dbReference type="NCBI Taxonomy" id="1606542"/>
    <lineage>
        <taxon>Eukaryota</taxon>
        <taxon>Sar</taxon>
        <taxon>Stramenopiles</taxon>
        <taxon>Ochrophyta</taxon>
        <taxon>Bolidophyceae</taxon>
        <taxon>Parmales</taxon>
        <taxon>Triparmaceae</taxon>
        <taxon>Triparma</taxon>
    </lineage>
</organism>
<dbReference type="Pfam" id="PF07713">
    <property type="entry name" value="DUF1604"/>
    <property type="match status" value="1"/>
</dbReference>
<feature type="compositionally biased region" description="Low complexity" evidence="1">
    <location>
        <begin position="153"/>
        <end position="165"/>
    </location>
</feature>
<dbReference type="GO" id="GO:0003723">
    <property type="term" value="F:RNA binding"/>
    <property type="evidence" value="ECO:0007669"/>
    <property type="project" value="TreeGrafter"/>
</dbReference>
<dbReference type="AlphaFoldDB" id="A0A9W7CET7"/>
<dbReference type="PANTHER" id="PTHR13384:SF19">
    <property type="entry name" value="G PATCH DOMAIN-CONTAINING PROTEIN 1"/>
    <property type="match status" value="1"/>
</dbReference>
<evidence type="ECO:0000256" key="1">
    <source>
        <dbReference type="SAM" id="MobiDB-lite"/>
    </source>
</evidence>
<feature type="compositionally biased region" description="Polar residues" evidence="1">
    <location>
        <begin position="166"/>
        <end position="175"/>
    </location>
</feature>
<accession>A0A9W7CET7</accession>
<feature type="region of interest" description="Disordered" evidence="1">
    <location>
        <begin position="116"/>
        <end position="141"/>
    </location>
</feature>
<dbReference type="InterPro" id="IPR011666">
    <property type="entry name" value="DUF1604"/>
</dbReference>
<feature type="region of interest" description="Disordered" evidence="1">
    <location>
        <begin position="218"/>
        <end position="249"/>
    </location>
</feature>
<protein>
    <recommendedName>
        <fullName evidence="2">G patch domain-containing protein</fullName>
    </recommendedName>
</protein>
<feature type="region of interest" description="Disordered" evidence="1">
    <location>
        <begin position="153"/>
        <end position="175"/>
    </location>
</feature>
<gene>
    <name evidence="3" type="ORF">TrVE_jg3832</name>
</gene>
<sequence length="539" mass="60334">MPPPGRAGEVLDAQGRRRFHGAFTGGFSAGYYNTAGSASGWTPSTYNSSHVQTPSDFMDEDDGVLGGSLKVDKNFNSNSLKKSKNDTRGGHVDDELIDIFVSSRIGLRLLEKLNPSKSARKNNPNPTIVPPPKSDTYGLGYSPFKNAPEFLSARTSSRSLPSPSTKISMSSVKTGGERLNSNRLTVYDSYKSTGFSLLGTNGDDVKGGDYNNELIDYNSDSDSVKNDNDDNQFNKALSSYTLPPPPLLSTSDSRPPLKGFIYIKINHNIKRYPGPRVPFSYTENHIFETSEIGGGGLHVRLQSTNNMKGKIEKRGNFKAIKGMISSRFCEGKMLDSNHEVLVEIEEKKMSVFRDTFVPPPILAARLGFRIAKEDKVKWMKEREEGRVKGSESFMNVLGEIANESYKKETPVSKVTSDSSSVPIKLKGSVRPPVDLFKSIFEEGCDESTVESSSDDEIKEEEEIEKFDGEVEEDNFESKPGLVFRSRKRKIKDDSEREDEEEESIKGFDYRKKKSKKTKKEKKKKKKNKKEKKEKKKSHR</sequence>
<proteinExistence type="predicted"/>
<keyword evidence="4" id="KW-1185">Reference proteome</keyword>